<dbReference type="Proteomes" id="UP000573599">
    <property type="component" value="Unassembled WGS sequence"/>
</dbReference>
<evidence type="ECO:0000259" key="2">
    <source>
        <dbReference type="Pfam" id="PF03976"/>
    </source>
</evidence>
<gene>
    <name evidence="3" type="ORF">BJ986_003162</name>
</gene>
<proteinExistence type="predicted"/>
<dbReference type="EMBL" id="JACCAB010000001">
    <property type="protein sequence ID" value="NYG08675.1"/>
    <property type="molecule type" value="Genomic_DNA"/>
</dbReference>
<dbReference type="SUPFAM" id="SSF52540">
    <property type="entry name" value="P-loop containing nucleoside triphosphate hydrolases"/>
    <property type="match status" value="1"/>
</dbReference>
<dbReference type="AlphaFoldDB" id="A0A852WR42"/>
<dbReference type="Gene3D" id="3.40.50.300">
    <property type="entry name" value="P-loop containing nucleotide triphosphate hydrolases"/>
    <property type="match status" value="1"/>
</dbReference>
<dbReference type="InterPro" id="IPR027417">
    <property type="entry name" value="P-loop_NTPase"/>
</dbReference>
<dbReference type="GO" id="GO:0006797">
    <property type="term" value="P:polyphosphate metabolic process"/>
    <property type="evidence" value="ECO:0007669"/>
    <property type="project" value="InterPro"/>
</dbReference>
<feature type="region of interest" description="Disordered" evidence="1">
    <location>
        <begin position="1"/>
        <end position="39"/>
    </location>
</feature>
<reference evidence="3 4" key="1">
    <citation type="submission" date="2020-07" db="EMBL/GenBank/DDBJ databases">
        <title>Sequencing the genomes of 1000 actinobacteria strains.</title>
        <authorList>
            <person name="Klenk H.-P."/>
        </authorList>
    </citation>
    <scope>NUCLEOTIDE SEQUENCE [LARGE SCALE GENOMIC DNA]</scope>
    <source>
        <strain evidence="3 4">DSM 23987</strain>
    </source>
</reference>
<sequence length="322" mass="35835">MGKGKQDTKASAGKQSKGGKKAMGEPKSKVAGLDATAASDKGVPAPTVFADALRVGDGFILADCDPHSTPGFDGDKKHGEEALAARAGEISQFQERLYAESRGAVKRSLLLVVQGMDTSGKGGIMRHVVGQMDPQGVKYTAFKAPTAEERKHPFLWRIRNAMPSPGQVGVFDRSHYEDVLIVRVHELVPRATWSRRYAQINDFEAKAVADGTTVVKVMLHISSDEQKARLTERLEREDKHWKYNPGDVDERLRWPQYQEAYQAVLEKTSTEAAPWYVVPADRRWYARLAVQNLVLEHLETMNPQWPPAAFDVEAEKQRLAKS</sequence>
<dbReference type="InterPro" id="IPR022300">
    <property type="entry name" value="PPK2-rel_1"/>
</dbReference>
<protein>
    <submittedName>
        <fullName evidence="3">PPK2 family polyphosphate:nucleotide phosphotransferase</fullName>
    </submittedName>
</protein>
<evidence type="ECO:0000256" key="1">
    <source>
        <dbReference type="SAM" id="MobiDB-lite"/>
    </source>
</evidence>
<dbReference type="NCBIfam" id="TIGR03709">
    <property type="entry name" value="PPK2_rel_1"/>
    <property type="match status" value="1"/>
</dbReference>
<dbReference type="Pfam" id="PF03976">
    <property type="entry name" value="PPK2"/>
    <property type="match status" value="1"/>
</dbReference>
<dbReference type="RefSeq" id="WP_179423272.1">
    <property type="nucleotide sequence ID" value="NZ_JACCAB010000001.1"/>
</dbReference>
<evidence type="ECO:0000313" key="4">
    <source>
        <dbReference type="Proteomes" id="UP000573599"/>
    </source>
</evidence>
<keyword evidence="4" id="KW-1185">Reference proteome</keyword>
<comment type="caution">
    <text evidence="3">The sequence shown here is derived from an EMBL/GenBank/DDBJ whole genome shotgun (WGS) entry which is preliminary data.</text>
</comment>
<organism evidence="3 4">
    <name type="scientific">Pedococcus badiiscoriae</name>
    <dbReference type="NCBI Taxonomy" id="642776"/>
    <lineage>
        <taxon>Bacteria</taxon>
        <taxon>Bacillati</taxon>
        <taxon>Actinomycetota</taxon>
        <taxon>Actinomycetes</taxon>
        <taxon>Micrococcales</taxon>
        <taxon>Intrasporangiaceae</taxon>
        <taxon>Pedococcus</taxon>
    </lineage>
</organism>
<dbReference type="InterPro" id="IPR022488">
    <property type="entry name" value="PPK2-related"/>
</dbReference>
<feature type="domain" description="Polyphosphate kinase-2-related" evidence="2">
    <location>
        <begin position="75"/>
        <end position="304"/>
    </location>
</feature>
<dbReference type="PANTHER" id="PTHR34383:SF3">
    <property type="entry name" value="POLYPHOSPHATE:AMP PHOSPHOTRANSFERASE"/>
    <property type="match status" value="1"/>
</dbReference>
<dbReference type="PANTHER" id="PTHR34383">
    <property type="entry name" value="POLYPHOSPHATE:AMP PHOSPHOTRANSFERASE-RELATED"/>
    <property type="match status" value="1"/>
</dbReference>
<dbReference type="GO" id="GO:0016776">
    <property type="term" value="F:phosphotransferase activity, phosphate group as acceptor"/>
    <property type="evidence" value="ECO:0007669"/>
    <property type="project" value="InterPro"/>
</dbReference>
<keyword evidence="3" id="KW-0808">Transferase</keyword>
<evidence type="ECO:0000313" key="3">
    <source>
        <dbReference type="EMBL" id="NYG08675.1"/>
    </source>
</evidence>
<name>A0A852WR42_9MICO</name>
<accession>A0A852WR42</accession>